<sequence>MKKSETFRRLTAHKRTAALFLAACTVSFAATACIPGVPQEQQAEQQPSGAETLSNAVGKATPVKSPTAKQPAGELLDLGPDFAALQDVEAAGDVLALRSEYSIAIGTIEQLKAKEFKTLTINKSCGELSATSNAFVLACPTALNGGGGGGQVAIIDAQNPDLRNVRSAPMKFTSAALTSNGVVIAGSSEENDVYAFRGNDSGNAKRIRTDRKADQIVASPIPGSRDAVVFIDRNATVIQGVDYPNNAPGAALRMGVGVGSIAPGTEGLVFAADTLGHQFGLYTDTDVLRLHQTLPTDASPWAIVADSKHEAVWVASNAHNTVQAFTYNTGVPVGHGKLDTIADVRSMAMTETGSLVLVSDSGPGVQVISDVAVQQAVAKQN</sequence>
<evidence type="ECO:0000313" key="4">
    <source>
        <dbReference type="Proteomes" id="UP000035368"/>
    </source>
</evidence>
<gene>
    <name evidence="3" type="ORF">CEPID_06505</name>
</gene>
<dbReference type="OrthoDB" id="4422274at2"/>
<name>A0A0G3GRH7_9CORY</name>
<feature type="signal peptide" evidence="2">
    <location>
        <begin position="1"/>
        <end position="32"/>
    </location>
</feature>
<keyword evidence="4" id="KW-1185">Reference proteome</keyword>
<accession>A0A0G3GRH7</accession>
<dbReference type="PROSITE" id="PS51257">
    <property type="entry name" value="PROKAR_LIPOPROTEIN"/>
    <property type="match status" value="1"/>
</dbReference>
<protein>
    <submittedName>
        <fullName evidence="3">Uncharacterized protein</fullName>
    </submittedName>
</protein>
<evidence type="ECO:0000313" key="3">
    <source>
        <dbReference type="EMBL" id="AKK03160.1"/>
    </source>
</evidence>
<dbReference type="InterPro" id="IPR011044">
    <property type="entry name" value="Quino_amine_DH_bsu"/>
</dbReference>
<dbReference type="STRING" id="1050174.CEPID_06505"/>
<dbReference type="EMBL" id="CP011541">
    <property type="protein sequence ID" value="AKK03160.1"/>
    <property type="molecule type" value="Genomic_DNA"/>
</dbReference>
<proteinExistence type="predicted"/>
<dbReference type="Proteomes" id="UP000035368">
    <property type="component" value="Chromosome"/>
</dbReference>
<dbReference type="InterPro" id="IPR015943">
    <property type="entry name" value="WD40/YVTN_repeat-like_dom_sf"/>
</dbReference>
<dbReference type="RefSeq" id="WP_047240230.1">
    <property type="nucleotide sequence ID" value="NZ_CP011541.1"/>
</dbReference>
<feature type="region of interest" description="Disordered" evidence="1">
    <location>
        <begin position="42"/>
        <end position="72"/>
    </location>
</feature>
<dbReference type="AlphaFoldDB" id="A0A0G3GRH7"/>
<dbReference type="SUPFAM" id="SSF50969">
    <property type="entry name" value="YVTN repeat-like/Quinoprotein amine dehydrogenase"/>
    <property type="match status" value="1"/>
</dbReference>
<organism evidence="3 4">
    <name type="scientific">Corynebacterium epidermidicanis</name>
    <dbReference type="NCBI Taxonomy" id="1050174"/>
    <lineage>
        <taxon>Bacteria</taxon>
        <taxon>Bacillati</taxon>
        <taxon>Actinomycetota</taxon>
        <taxon>Actinomycetes</taxon>
        <taxon>Mycobacteriales</taxon>
        <taxon>Corynebacteriaceae</taxon>
        <taxon>Corynebacterium</taxon>
    </lineage>
</organism>
<keyword evidence="2" id="KW-0732">Signal</keyword>
<reference evidence="3 4" key="1">
    <citation type="submission" date="2015-05" db="EMBL/GenBank/DDBJ databases">
        <title>Complete genome sequence of Corynebacterium epidermidicanis DSM 45586, isolated from the skin of a dog suffering from pruritus.</title>
        <authorList>
            <person name="Ruckert C."/>
            <person name="Albersmeier A."/>
            <person name="Winkler A."/>
            <person name="Tauch A."/>
        </authorList>
    </citation>
    <scope>NUCLEOTIDE SEQUENCE [LARGE SCALE GENOMIC DNA]</scope>
    <source>
        <strain evidence="3 4">DSM 45586</strain>
    </source>
</reference>
<dbReference type="Gene3D" id="2.130.10.10">
    <property type="entry name" value="YVTN repeat-like/Quinoprotein amine dehydrogenase"/>
    <property type="match status" value="1"/>
</dbReference>
<feature type="compositionally biased region" description="Polar residues" evidence="1">
    <location>
        <begin position="42"/>
        <end position="55"/>
    </location>
</feature>
<dbReference type="KEGG" id="cei:CEPID_06505"/>
<dbReference type="PATRIC" id="fig|1050174.4.peg.1312"/>
<evidence type="ECO:0000256" key="2">
    <source>
        <dbReference type="SAM" id="SignalP"/>
    </source>
</evidence>
<feature type="chain" id="PRO_5038959011" evidence="2">
    <location>
        <begin position="33"/>
        <end position="381"/>
    </location>
</feature>
<evidence type="ECO:0000256" key="1">
    <source>
        <dbReference type="SAM" id="MobiDB-lite"/>
    </source>
</evidence>